<dbReference type="EMBL" id="GGFL01009574">
    <property type="protein sequence ID" value="MBW73752.1"/>
    <property type="molecule type" value="Transcribed_RNA"/>
</dbReference>
<protein>
    <submittedName>
        <fullName evidence="1">Putative secreted protein</fullName>
    </submittedName>
</protein>
<evidence type="ECO:0000313" key="1">
    <source>
        <dbReference type="EMBL" id="MBW73752.1"/>
    </source>
</evidence>
<reference evidence="1" key="1">
    <citation type="submission" date="2018-01" db="EMBL/GenBank/DDBJ databases">
        <title>An insight into the sialome of Amazonian anophelines.</title>
        <authorList>
            <person name="Ribeiro J.M."/>
            <person name="Scarpassa V."/>
            <person name="Calvo E."/>
        </authorList>
    </citation>
    <scope>NUCLEOTIDE SEQUENCE</scope>
</reference>
<accession>A0A2M4D845</accession>
<proteinExistence type="predicted"/>
<organism evidence="1">
    <name type="scientific">Anopheles darlingi</name>
    <name type="common">Mosquito</name>
    <dbReference type="NCBI Taxonomy" id="43151"/>
    <lineage>
        <taxon>Eukaryota</taxon>
        <taxon>Metazoa</taxon>
        <taxon>Ecdysozoa</taxon>
        <taxon>Arthropoda</taxon>
        <taxon>Hexapoda</taxon>
        <taxon>Insecta</taxon>
        <taxon>Pterygota</taxon>
        <taxon>Neoptera</taxon>
        <taxon>Endopterygota</taxon>
        <taxon>Diptera</taxon>
        <taxon>Nematocera</taxon>
        <taxon>Culicoidea</taxon>
        <taxon>Culicidae</taxon>
        <taxon>Anophelinae</taxon>
        <taxon>Anopheles</taxon>
    </lineage>
</organism>
<sequence>MQRYFLGIFLWRGVPLEANGRVQVHAGPLLVVCPFRSPNDRCVTHHAMRCDLNFALKSFSNHFHTGCAIRERNSLVLLQPRTVPIRYRASRVYTVPVASCLYDDDDDGGGGGGSVASGA</sequence>
<name>A0A2M4D845_ANODA</name>
<dbReference type="AlphaFoldDB" id="A0A2M4D845"/>